<evidence type="ECO:0000256" key="1">
    <source>
        <dbReference type="ARBA" id="ARBA00001947"/>
    </source>
</evidence>
<dbReference type="AlphaFoldDB" id="A0A9D0ZLW6"/>
<keyword evidence="2" id="KW-0479">Metal-binding</keyword>
<dbReference type="GO" id="GO:0046872">
    <property type="term" value="F:metal ion binding"/>
    <property type="evidence" value="ECO:0007669"/>
    <property type="project" value="UniProtKB-KW"/>
</dbReference>
<dbReference type="NCBIfam" id="TIGR04448">
    <property type="entry name" value="creatininase"/>
    <property type="match status" value="1"/>
</dbReference>
<dbReference type="InterPro" id="IPR031034">
    <property type="entry name" value="Creatininase"/>
</dbReference>
<protein>
    <submittedName>
        <fullName evidence="6">Creatininase</fullName>
        <ecNumber evidence="6">3.5.2.10</ecNumber>
    </submittedName>
</protein>
<dbReference type="InterPro" id="IPR003785">
    <property type="entry name" value="Creatininase/forma_Hydrolase"/>
</dbReference>
<dbReference type="GO" id="GO:0006602">
    <property type="term" value="P:creatinine catabolic process"/>
    <property type="evidence" value="ECO:0007669"/>
    <property type="project" value="InterPro"/>
</dbReference>
<name>A0A9D0ZLW6_9FIRM</name>
<comment type="cofactor">
    <cofactor evidence="1">
        <name>Zn(2+)</name>
        <dbReference type="ChEBI" id="CHEBI:29105"/>
    </cofactor>
</comment>
<keyword evidence="3 6" id="KW-0378">Hydrolase</keyword>
<reference evidence="6" key="2">
    <citation type="journal article" date="2021" name="PeerJ">
        <title>Extensive microbial diversity within the chicken gut microbiome revealed by metagenomics and culture.</title>
        <authorList>
            <person name="Gilroy R."/>
            <person name="Ravi A."/>
            <person name="Getino M."/>
            <person name="Pursley I."/>
            <person name="Horton D.L."/>
            <person name="Alikhan N.F."/>
            <person name="Baker D."/>
            <person name="Gharbi K."/>
            <person name="Hall N."/>
            <person name="Watson M."/>
            <person name="Adriaenssens E.M."/>
            <person name="Foster-Nyarko E."/>
            <person name="Jarju S."/>
            <person name="Secka A."/>
            <person name="Antonio M."/>
            <person name="Oren A."/>
            <person name="Chaudhuri R.R."/>
            <person name="La Ragione R."/>
            <person name="Hildebrand F."/>
            <person name="Pallen M.J."/>
        </authorList>
    </citation>
    <scope>NUCLEOTIDE SEQUENCE</scope>
    <source>
        <strain evidence="6">ChiSjej6B24-2974</strain>
    </source>
</reference>
<proteinExistence type="inferred from homology"/>
<dbReference type="Gene3D" id="3.40.50.10310">
    <property type="entry name" value="Creatininase"/>
    <property type="match status" value="1"/>
</dbReference>
<dbReference type="GO" id="GO:0006601">
    <property type="term" value="P:creatine biosynthetic process"/>
    <property type="evidence" value="ECO:0007669"/>
    <property type="project" value="InterPro"/>
</dbReference>
<dbReference type="GO" id="GO:0009231">
    <property type="term" value="P:riboflavin biosynthetic process"/>
    <property type="evidence" value="ECO:0007669"/>
    <property type="project" value="TreeGrafter"/>
</dbReference>
<organism evidence="6 7">
    <name type="scientific">Candidatus Pullichristensenella stercorigallinarum</name>
    <dbReference type="NCBI Taxonomy" id="2840909"/>
    <lineage>
        <taxon>Bacteria</taxon>
        <taxon>Bacillati</taxon>
        <taxon>Bacillota</taxon>
        <taxon>Clostridia</taxon>
        <taxon>Candidatus Pullichristensenella</taxon>
    </lineage>
</organism>
<evidence type="ECO:0000313" key="6">
    <source>
        <dbReference type="EMBL" id="HIQ82935.1"/>
    </source>
</evidence>
<accession>A0A9D0ZLW6</accession>
<dbReference type="Pfam" id="PF02633">
    <property type="entry name" value="Creatininase"/>
    <property type="match status" value="1"/>
</dbReference>
<reference evidence="6" key="1">
    <citation type="submission" date="2020-10" db="EMBL/GenBank/DDBJ databases">
        <authorList>
            <person name="Gilroy R."/>
        </authorList>
    </citation>
    <scope>NUCLEOTIDE SEQUENCE</scope>
    <source>
        <strain evidence="6">ChiSjej6B24-2974</strain>
    </source>
</reference>
<evidence type="ECO:0000256" key="2">
    <source>
        <dbReference type="ARBA" id="ARBA00022723"/>
    </source>
</evidence>
<dbReference type="Proteomes" id="UP000824260">
    <property type="component" value="Unassembled WGS sequence"/>
</dbReference>
<dbReference type="GO" id="GO:0047789">
    <property type="term" value="F:creatininase activity"/>
    <property type="evidence" value="ECO:0007669"/>
    <property type="project" value="UniProtKB-EC"/>
</dbReference>
<evidence type="ECO:0000313" key="7">
    <source>
        <dbReference type="Proteomes" id="UP000824260"/>
    </source>
</evidence>
<keyword evidence="4" id="KW-0862">Zinc</keyword>
<evidence type="ECO:0000256" key="3">
    <source>
        <dbReference type="ARBA" id="ARBA00022801"/>
    </source>
</evidence>
<dbReference type="PANTHER" id="PTHR35005">
    <property type="entry name" value="3-DEHYDRO-SCYLLO-INOSOSE HYDROLASE"/>
    <property type="match status" value="1"/>
</dbReference>
<gene>
    <name evidence="6" type="ORF">IAA52_07510</name>
</gene>
<dbReference type="EMBL" id="DVFZ01000074">
    <property type="protein sequence ID" value="HIQ82935.1"/>
    <property type="molecule type" value="Genomic_DNA"/>
</dbReference>
<dbReference type="InterPro" id="IPR024087">
    <property type="entry name" value="Creatininase-like_sf"/>
</dbReference>
<dbReference type="EC" id="3.5.2.10" evidence="6"/>
<dbReference type="SUPFAM" id="SSF102215">
    <property type="entry name" value="Creatininase"/>
    <property type="match status" value="1"/>
</dbReference>
<comment type="similarity">
    <text evidence="5">Belongs to the creatininase superfamily.</text>
</comment>
<sequence>MTDRLHMTKMTWMDYARCTDRPIILPVGSTEQHGPHLPLGVDSIIAENFAALLAQRIDAVVAPTLSYGYKSKPFSGGGPLFPGTIDLNGSTLQALAADILLEFARDGFTRIFLMNAHFENDPFLIEAMDSVNERLGGKATMLLSNWWDPLPEEMLPVLFDETPFPGWALEHAAITETSLMLYFAPELVRTPAISRCENVCPPAYALYPIPADAVPSSGVLASAWSSSAEKGQKIVEAVLPALEKMAREVFNL</sequence>
<evidence type="ECO:0000256" key="4">
    <source>
        <dbReference type="ARBA" id="ARBA00022833"/>
    </source>
</evidence>
<evidence type="ECO:0000256" key="5">
    <source>
        <dbReference type="ARBA" id="ARBA00024029"/>
    </source>
</evidence>
<dbReference type="PANTHER" id="PTHR35005:SF1">
    <property type="entry name" value="2-AMINO-5-FORMYLAMINO-6-RIBOSYLAMINOPYRIMIDIN-4(3H)-ONE 5'-MONOPHOSPHATE DEFORMYLASE"/>
    <property type="match status" value="1"/>
</dbReference>
<dbReference type="GO" id="GO:0016811">
    <property type="term" value="F:hydrolase activity, acting on carbon-nitrogen (but not peptide) bonds, in linear amides"/>
    <property type="evidence" value="ECO:0007669"/>
    <property type="project" value="TreeGrafter"/>
</dbReference>
<comment type="caution">
    <text evidence="6">The sequence shown here is derived from an EMBL/GenBank/DDBJ whole genome shotgun (WGS) entry which is preliminary data.</text>
</comment>